<dbReference type="EMBL" id="BMFV01000038">
    <property type="protein sequence ID" value="GGH87296.1"/>
    <property type="molecule type" value="Genomic_DNA"/>
</dbReference>
<reference evidence="1" key="1">
    <citation type="journal article" date="2014" name="Int. J. Syst. Evol. Microbiol.">
        <title>Complete genome sequence of Corynebacterium casei LMG S-19264T (=DSM 44701T), isolated from a smear-ripened cheese.</title>
        <authorList>
            <consortium name="US DOE Joint Genome Institute (JGI-PGF)"/>
            <person name="Walter F."/>
            <person name="Albersmeier A."/>
            <person name="Kalinowski J."/>
            <person name="Ruckert C."/>
        </authorList>
    </citation>
    <scope>NUCLEOTIDE SEQUENCE</scope>
    <source>
        <strain evidence="1">CGMCC 1.12777</strain>
    </source>
</reference>
<protein>
    <submittedName>
        <fullName evidence="1">N-acetyltransferase</fullName>
    </submittedName>
</protein>
<evidence type="ECO:0000313" key="1">
    <source>
        <dbReference type="EMBL" id="GGH87296.1"/>
    </source>
</evidence>
<sequence length="134" mass="15427">MTQKEAENIAFHWHYEEIYSFYDMTADEEDLRGFLDSDQRGDAVVSVIENASLVGFFSFEETKEKATEIGPGMRPDITKEGKGLAFVRAEIDFVKEHFASEMITLSFAIFNKRAIKCIKKLDLSLWDQQSGNEW</sequence>
<comment type="caution">
    <text evidence="1">The sequence shown here is derived from an EMBL/GenBank/DDBJ whole genome shotgun (WGS) entry which is preliminary data.</text>
</comment>
<keyword evidence="2" id="KW-1185">Reference proteome</keyword>
<dbReference type="AlphaFoldDB" id="A0A8J2ZYT1"/>
<dbReference type="Gene3D" id="3.40.630.30">
    <property type="match status" value="1"/>
</dbReference>
<organism evidence="1 2">
    <name type="scientific">Pullulanibacillus pueri</name>
    <dbReference type="NCBI Taxonomy" id="1437324"/>
    <lineage>
        <taxon>Bacteria</taxon>
        <taxon>Bacillati</taxon>
        <taxon>Bacillota</taxon>
        <taxon>Bacilli</taxon>
        <taxon>Bacillales</taxon>
        <taxon>Sporolactobacillaceae</taxon>
        <taxon>Pullulanibacillus</taxon>
    </lineage>
</organism>
<proteinExistence type="predicted"/>
<dbReference type="Proteomes" id="UP000656813">
    <property type="component" value="Unassembled WGS sequence"/>
</dbReference>
<reference evidence="1" key="2">
    <citation type="submission" date="2020-09" db="EMBL/GenBank/DDBJ databases">
        <authorList>
            <person name="Sun Q."/>
            <person name="Zhou Y."/>
        </authorList>
    </citation>
    <scope>NUCLEOTIDE SEQUENCE</scope>
    <source>
        <strain evidence="1">CGMCC 1.12777</strain>
    </source>
</reference>
<evidence type="ECO:0000313" key="2">
    <source>
        <dbReference type="Proteomes" id="UP000656813"/>
    </source>
</evidence>
<accession>A0A8J2ZYT1</accession>
<dbReference type="SUPFAM" id="SSF55729">
    <property type="entry name" value="Acyl-CoA N-acyltransferases (Nat)"/>
    <property type="match status" value="1"/>
</dbReference>
<name>A0A8J2ZYT1_9BACL</name>
<gene>
    <name evidence="1" type="ORF">GCM10007096_36990</name>
</gene>
<dbReference type="InterPro" id="IPR016181">
    <property type="entry name" value="Acyl_CoA_acyltransferase"/>
</dbReference>